<dbReference type="GO" id="GO:0006109">
    <property type="term" value="P:regulation of carbohydrate metabolic process"/>
    <property type="evidence" value="ECO:0007669"/>
    <property type="project" value="InterPro"/>
</dbReference>
<dbReference type="Gene3D" id="2.60.40.4380">
    <property type="entry name" value="Translational regulator CsrA"/>
    <property type="match status" value="2"/>
</dbReference>
<organism evidence="2 3">
    <name type="scientific">Pseudomonas guineae</name>
    <dbReference type="NCBI Taxonomy" id="425504"/>
    <lineage>
        <taxon>Bacteria</taxon>
        <taxon>Pseudomonadati</taxon>
        <taxon>Pseudomonadota</taxon>
        <taxon>Gammaproteobacteria</taxon>
        <taxon>Pseudomonadales</taxon>
        <taxon>Pseudomonadaceae</taxon>
        <taxon>Pseudomonas</taxon>
    </lineage>
</organism>
<evidence type="ECO:0000313" key="3">
    <source>
        <dbReference type="Proteomes" id="UP000243606"/>
    </source>
</evidence>
<evidence type="ECO:0000313" key="2">
    <source>
        <dbReference type="EMBL" id="SFH74880.1"/>
    </source>
</evidence>
<dbReference type="GO" id="GO:0003723">
    <property type="term" value="F:RNA binding"/>
    <property type="evidence" value="ECO:0007669"/>
    <property type="project" value="InterPro"/>
</dbReference>
<accession>A0A1I3CJW7</accession>
<dbReference type="Pfam" id="PF02599">
    <property type="entry name" value="CsrA"/>
    <property type="match status" value="1"/>
</dbReference>
<reference evidence="3" key="1">
    <citation type="submission" date="2016-10" db="EMBL/GenBank/DDBJ databases">
        <authorList>
            <person name="Varghese N."/>
            <person name="Submissions S."/>
        </authorList>
    </citation>
    <scope>NUCLEOTIDE SEQUENCE [LARGE SCALE GENOMIC DNA]</scope>
    <source>
        <strain evidence="3">LMG 24016</strain>
    </source>
</reference>
<name>A0A1I3CJW7_9PSED</name>
<dbReference type="GO" id="GO:0006402">
    <property type="term" value="P:mRNA catabolic process"/>
    <property type="evidence" value="ECO:0007669"/>
    <property type="project" value="InterPro"/>
</dbReference>
<keyword evidence="1" id="KW-0010">Activator</keyword>
<keyword evidence="3" id="KW-1185">Reference proteome</keyword>
<evidence type="ECO:0000256" key="1">
    <source>
        <dbReference type="ARBA" id="ARBA00023159"/>
    </source>
</evidence>
<dbReference type="InterPro" id="IPR036107">
    <property type="entry name" value="CsrA_sf"/>
</dbReference>
<dbReference type="AlphaFoldDB" id="A0A1I3CJW7"/>
<gene>
    <name evidence="2" type="ORF">SAMN05216206_0114</name>
</gene>
<sequence>MGYLVKNFSSGQSVSITLAEDADCLELAKRMAGTGIRINTIKAKASNARIGFHAPAGLTPKKHYDDHLREGFLALTRKVDEAICITIQPWADPQAALLSLKREGIWVVFFGPHNGGIKLLIQAPQELLVLREELVR</sequence>
<proteinExistence type="predicted"/>
<protein>
    <submittedName>
        <fullName evidence="2">Carbon storage regulator, CsrA</fullName>
    </submittedName>
</protein>
<dbReference type="EMBL" id="FOQL01000001">
    <property type="protein sequence ID" value="SFH74880.1"/>
    <property type="molecule type" value="Genomic_DNA"/>
</dbReference>
<dbReference type="SUPFAM" id="SSF117130">
    <property type="entry name" value="CsrA-like"/>
    <property type="match status" value="1"/>
</dbReference>
<dbReference type="RefSeq" id="WP_090238056.1">
    <property type="nucleotide sequence ID" value="NZ_FOQL01000001.1"/>
</dbReference>
<dbReference type="Proteomes" id="UP000243606">
    <property type="component" value="Unassembled WGS sequence"/>
</dbReference>
<dbReference type="InterPro" id="IPR003751">
    <property type="entry name" value="CsrA"/>
</dbReference>